<dbReference type="EMBL" id="JAODUO010000584">
    <property type="protein sequence ID" value="KAK2177682.1"/>
    <property type="molecule type" value="Genomic_DNA"/>
</dbReference>
<dbReference type="AlphaFoldDB" id="A0AAD9NP70"/>
<evidence type="ECO:0000313" key="2">
    <source>
        <dbReference type="Proteomes" id="UP001209878"/>
    </source>
</evidence>
<sequence>MTTSVVRACHSLPTDTRLSSNCGQSGPALHVSPAPDAAQSTFDILPIRTCIARLTLLLPPAGPTVQKFHPADFQNCCSDYGPPSSFCSACHQVAISLPAWRPTSAITEIRQMA</sequence>
<dbReference type="Proteomes" id="UP001209878">
    <property type="component" value="Unassembled WGS sequence"/>
</dbReference>
<gene>
    <name evidence="1" type="ORF">NP493_585g00002</name>
</gene>
<organism evidence="1 2">
    <name type="scientific">Ridgeia piscesae</name>
    <name type="common">Tubeworm</name>
    <dbReference type="NCBI Taxonomy" id="27915"/>
    <lineage>
        <taxon>Eukaryota</taxon>
        <taxon>Metazoa</taxon>
        <taxon>Spiralia</taxon>
        <taxon>Lophotrochozoa</taxon>
        <taxon>Annelida</taxon>
        <taxon>Polychaeta</taxon>
        <taxon>Sedentaria</taxon>
        <taxon>Canalipalpata</taxon>
        <taxon>Sabellida</taxon>
        <taxon>Siboglinidae</taxon>
        <taxon>Ridgeia</taxon>
    </lineage>
</organism>
<proteinExistence type="predicted"/>
<keyword evidence="2" id="KW-1185">Reference proteome</keyword>
<name>A0AAD9NP70_RIDPI</name>
<comment type="caution">
    <text evidence="1">The sequence shown here is derived from an EMBL/GenBank/DDBJ whole genome shotgun (WGS) entry which is preliminary data.</text>
</comment>
<evidence type="ECO:0000313" key="1">
    <source>
        <dbReference type="EMBL" id="KAK2177682.1"/>
    </source>
</evidence>
<accession>A0AAD9NP70</accession>
<reference evidence="1" key="1">
    <citation type="journal article" date="2023" name="Mol. Biol. Evol.">
        <title>Third-Generation Sequencing Reveals the Adaptive Role of the Epigenome in Three Deep-Sea Polychaetes.</title>
        <authorList>
            <person name="Perez M."/>
            <person name="Aroh O."/>
            <person name="Sun Y."/>
            <person name="Lan Y."/>
            <person name="Juniper S.K."/>
            <person name="Young C.R."/>
            <person name="Angers B."/>
            <person name="Qian P.Y."/>
        </authorList>
    </citation>
    <scope>NUCLEOTIDE SEQUENCE</scope>
    <source>
        <strain evidence="1">R07B-5</strain>
    </source>
</reference>
<protein>
    <submittedName>
        <fullName evidence="1">Uncharacterized protein</fullName>
    </submittedName>
</protein>